<feature type="transmembrane region" description="Helical" evidence="6">
    <location>
        <begin position="292"/>
        <end position="318"/>
    </location>
</feature>
<proteinExistence type="predicted"/>
<dbReference type="AlphaFoldDB" id="A0A438CY98"/>
<keyword evidence="3" id="KW-0460">Magnesium</keyword>
<keyword evidence="5 6" id="KW-0472">Membrane</keyword>
<keyword evidence="4 6" id="KW-1133">Transmembrane helix</keyword>
<organism evidence="8 9">
    <name type="scientific">Vitis vinifera</name>
    <name type="common">Grape</name>
    <dbReference type="NCBI Taxonomy" id="29760"/>
    <lineage>
        <taxon>Eukaryota</taxon>
        <taxon>Viridiplantae</taxon>
        <taxon>Streptophyta</taxon>
        <taxon>Embryophyta</taxon>
        <taxon>Tracheophyta</taxon>
        <taxon>Spermatophyta</taxon>
        <taxon>Magnoliopsida</taxon>
        <taxon>eudicotyledons</taxon>
        <taxon>Gunneridae</taxon>
        <taxon>Pentapetalae</taxon>
        <taxon>rosids</taxon>
        <taxon>Vitales</taxon>
        <taxon>Vitaceae</taxon>
        <taxon>Viteae</taxon>
        <taxon>Vitis</taxon>
    </lineage>
</organism>
<dbReference type="PROSITE" id="PS00154">
    <property type="entry name" value="ATPASE_E1_E2"/>
    <property type="match status" value="1"/>
</dbReference>
<dbReference type="EMBL" id="QGNW01001911">
    <property type="protein sequence ID" value="RVW28161.1"/>
    <property type="molecule type" value="Genomic_DNA"/>
</dbReference>
<evidence type="ECO:0000259" key="7">
    <source>
        <dbReference type="Pfam" id="PF00122"/>
    </source>
</evidence>
<evidence type="ECO:0000256" key="3">
    <source>
        <dbReference type="ARBA" id="ARBA00022842"/>
    </source>
</evidence>
<dbReference type="GO" id="GO:0016887">
    <property type="term" value="F:ATP hydrolysis activity"/>
    <property type="evidence" value="ECO:0007669"/>
    <property type="project" value="InterPro"/>
</dbReference>
<gene>
    <name evidence="8" type="primary">ACA8_2</name>
    <name evidence="8" type="ORF">CK203_108391</name>
</gene>
<dbReference type="PANTHER" id="PTHR24093:SF369">
    <property type="entry name" value="CALCIUM-TRANSPORTING ATPASE"/>
    <property type="match status" value="1"/>
</dbReference>
<evidence type="ECO:0000256" key="5">
    <source>
        <dbReference type="ARBA" id="ARBA00023136"/>
    </source>
</evidence>
<dbReference type="SUPFAM" id="SSF81653">
    <property type="entry name" value="Calcium ATPase, transduction domain A"/>
    <property type="match status" value="1"/>
</dbReference>
<dbReference type="NCBIfam" id="TIGR01494">
    <property type="entry name" value="ATPase_P-type"/>
    <property type="match status" value="1"/>
</dbReference>
<dbReference type="InterPro" id="IPR023298">
    <property type="entry name" value="ATPase_P-typ_TM_dom_sf"/>
</dbReference>
<dbReference type="InterPro" id="IPR059000">
    <property type="entry name" value="ATPase_P-type_domA"/>
</dbReference>
<evidence type="ECO:0000256" key="4">
    <source>
        <dbReference type="ARBA" id="ARBA00022989"/>
    </source>
</evidence>
<keyword evidence="2 6" id="KW-0812">Transmembrane</keyword>
<dbReference type="InterPro" id="IPR001757">
    <property type="entry name" value="P_typ_ATPase"/>
</dbReference>
<dbReference type="FunFam" id="1.20.1110.10:FF:000097">
    <property type="entry name" value="Calcium-transporting ATPase 9 plasma membrane-type"/>
    <property type="match status" value="1"/>
</dbReference>
<evidence type="ECO:0000313" key="9">
    <source>
        <dbReference type="Proteomes" id="UP000288805"/>
    </source>
</evidence>
<accession>A0A438CY98</accession>
<evidence type="ECO:0000313" key="8">
    <source>
        <dbReference type="EMBL" id="RVW28161.1"/>
    </source>
</evidence>
<dbReference type="PANTHER" id="PTHR24093">
    <property type="entry name" value="CATION TRANSPORTING ATPASE"/>
    <property type="match status" value="1"/>
</dbReference>
<protein>
    <submittedName>
        <fullName evidence="8">Calcium-transporting ATPase 8, plasma membrane-type</fullName>
    </submittedName>
</protein>
<dbReference type="Pfam" id="PF00122">
    <property type="entry name" value="E1-E2_ATPase"/>
    <property type="match status" value="1"/>
</dbReference>
<dbReference type="Gene3D" id="2.70.150.10">
    <property type="entry name" value="Calcium-transporting ATPase, cytoplasmic transduction domain A"/>
    <property type="match status" value="1"/>
</dbReference>
<dbReference type="InterPro" id="IPR008250">
    <property type="entry name" value="ATPase_P-typ_transduc_dom_A_sf"/>
</dbReference>
<dbReference type="GO" id="GO:0012505">
    <property type="term" value="C:endomembrane system"/>
    <property type="evidence" value="ECO:0007669"/>
    <property type="project" value="UniProtKB-SubCell"/>
</dbReference>
<dbReference type="InterPro" id="IPR018303">
    <property type="entry name" value="ATPase_P-typ_P_site"/>
</dbReference>
<dbReference type="Gene3D" id="1.20.1110.10">
    <property type="entry name" value="Calcium-transporting ATPase, transmembrane domain"/>
    <property type="match status" value="1"/>
</dbReference>
<dbReference type="InterPro" id="IPR023299">
    <property type="entry name" value="ATPase_P-typ_cyto_dom_N"/>
</dbReference>
<dbReference type="SUPFAM" id="SSF81665">
    <property type="entry name" value="Calcium ATPase, transmembrane domain M"/>
    <property type="match status" value="1"/>
</dbReference>
<dbReference type="GO" id="GO:0005524">
    <property type="term" value="F:ATP binding"/>
    <property type="evidence" value="ECO:0007669"/>
    <property type="project" value="InterPro"/>
</dbReference>
<feature type="transmembrane region" description="Helical" evidence="6">
    <location>
        <begin position="238"/>
        <end position="262"/>
    </location>
</feature>
<evidence type="ECO:0000256" key="6">
    <source>
        <dbReference type="SAM" id="Phobius"/>
    </source>
</evidence>
<dbReference type="GO" id="GO:0016020">
    <property type="term" value="C:membrane"/>
    <property type="evidence" value="ECO:0007669"/>
    <property type="project" value="InterPro"/>
</dbReference>
<comment type="caution">
    <text evidence="8">The sequence shown here is derived from an EMBL/GenBank/DDBJ whole genome shotgun (WGS) entry which is preliminary data.</text>
</comment>
<evidence type="ECO:0000256" key="1">
    <source>
        <dbReference type="ARBA" id="ARBA00004127"/>
    </source>
</evidence>
<dbReference type="Gene3D" id="3.40.1110.10">
    <property type="entry name" value="Calcium-transporting ATPase, cytoplasmic domain N"/>
    <property type="match status" value="1"/>
</dbReference>
<evidence type="ECO:0000256" key="2">
    <source>
        <dbReference type="ARBA" id="ARBA00022692"/>
    </source>
</evidence>
<dbReference type="Proteomes" id="UP000288805">
    <property type="component" value="Unassembled WGS sequence"/>
</dbReference>
<dbReference type="SUPFAM" id="SSF81660">
    <property type="entry name" value="Metal cation-transporting ATPase, ATP-binding domain N"/>
    <property type="match status" value="1"/>
</dbReference>
<sequence length="671" mass="73014">MEIIRGGRRVEVSIFDIVVGDVVPLNIGNQVPADGILISGHSLAIDESSMTGESKIVHKDSKAPFLMAGCKVADGSGIMLTDVMKFLVCIMDCNSYGSFSLNLTETLHNDSPASALVLSAKHHMPILLLDCCGDREDNLNDDNGEICDFANKENDGMVMGVRFDRCLSLVVMRESWQRIRAQIGLLLEGFHPSGFCIGSVLVQVVTSVGINTEWGLLMASISEDTGEETPLQVRLNGVATFIGIVGLLVALVVLVVLLARYFTGHTKNSDGSKQFIPGRTGVGDAVDGAIKIVTVAVTIVVVAVPEGLPLAVTLTLAYSMRKMMVDKALVRRLSACETMGSSTTICSDKTGTLTLNQGGGDVEVSGSPTEKAFSIGGIKIGMNFEAVRSGSSIIQVFPFNSEKKRGGVAIKLPDSQVHLHWKGAAEIVLASCTRYIDENDNVVPMTEDKVLFFKKAIEDMAAGSLRCVAIAYRPYEMETSQLMKSNWISGVPSVLSMPSLCLLHFTAESLSESAKTPLDPHWWFVDQYWQISSLKLVGRVDSIDDLALGVGKLHLVRWKTVCLEKRKGGLGVRNLSVMDKALLCKWSLLYANERETLWKQVISEKYGEDDGGGIPTKFAFQVGNEQRVRFWRDKCCGDEPLCETFSSSFALSMTKEVWLEDVWNLEGEGGG</sequence>
<feature type="domain" description="P-type ATPase A" evidence="7">
    <location>
        <begin position="3"/>
        <end position="78"/>
    </location>
</feature>
<dbReference type="Pfam" id="PF13246">
    <property type="entry name" value="Cation_ATPase"/>
    <property type="match status" value="1"/>
</dbReference>
<reference evidence="8 9" key="1">
    <citation type="journal article" date="2018" name="PLoS Genet.">
        <title>Population sequencing reveals clonal diversity and ancestral inbreeding in the grapevine cultivar Chardonnay.</title>
        <authorList>
            <person name="Roach M.J."/>
            <person name="Johnson D.L."/>
            <person name="Bohlmann J."/>
            <person name="van Vuuren H.J."/>
            <person name="Jones S.J."/>
            <person name="Pretorius I.S."/>
            <person name="Schmidt S.A."/>
            <person name="Borneman A.R."/>
        </authorList>
    </citation>
    <scope>NUCLEOTIDE SEQUENCE [LARGE SCALE GENOMIC DNA]</scope>
    <source>
        <strain evidence="9">cv. Chardonnay</strain>
        <tissue evidence="8">Leaf</tissue>
    </source>
</reference>
<comment type="subcellular location">
    <subcellularLocation>
        <location evidence="1">Endomembrane system</location>
        <topology evidence="1">Multi-pass membrane protein</topology>
    </subcellularLocation>
</comment>
<name>A0A438CY98_VITVI</name>